<dbReference type="InterPro" id="IPR009061">
    <property type="entry name" value="DNA-bd_dom_put_sf"/>
</dbReference>
<dbReference type="InterPro" id="IPR000551">
    <property type="entry name" value="MerR-type_HTH_dom"/>
</dbReference>
<dbReference type="PANTHER" id="PTHR30204:SF94">
    <property type="entry name" value="HEAVY METAL-DEPENDENT TRANSCRIPTIONAL REGULATOR HI_0293-RELATED"/>
    <property type="match status" value="1"/>
</dbReference>
<keyword evidence="2" id="KW-0963">Cytoplasm</keyword>
<evidence type="ECO:0000313" key="9">
    <source>
        <dbReference type="EMBL" id="MFD1696818.1"/>
    </source>
</evidence>
<evidence type="ECO:0000256" key="3">
    <source>
        <dbReference type="ARBA" id="ARBA00023015"/>
    </source>
</evidence>
<keyword evidence="4" id="KW-0238">DNA-binding</keyword>
<dbReference type="PRINTS" id="PR00040">
    <property type="entry name" value="HTHMERR"/>
</dbReference>
<gene>
    <name evidence="9" type="primary">cueR</name>
    <name evidence="9" type="ORF">ACFSC7_14970</name>
</gene>
<accession>A0ABW4K1G9</accession>
<comment type="caution">
    <text evidence="9">The sequence shown here is derived from an EMBL/GenBank/DDBJ whole genome shotgun (WGS) entry which is preliminary data.</text>
</comment>
<dbReference type="NCBIfam" id="TIGR02044">
    <property type="entry name" value="CueR"/>
    <property type="match status" value="1"/>
</dbReference>
<evidence type="ECO:0000256" key="4">
    <source>
        <dbReference type="ARBA" id="ARBA00023125"/>
    </source>
</evidence>
<dbReference type="InterPro" id="IPR011789">
    <property type="entry name" value="CueR"/>
</dbReference>
<dbReference type="RefSeq" id="WP_149894313.1">
    <property type="nucleotide sequence ID" value="NZ_JBHUFA010000011.1"/>
</dbReference>
<evidence type="ECO:0000256" key="7">
    <source>
        <dbReference type="SAM" id="MobiDB-lite"/>
    </source>
</evidence>
<feature type="coiled-coil region" evidence="6">
    <location>
        <begin position="80"/>
        <end position="107"/>
    </location>
</feature>
<feature type="domain" description="HTH merR-type" evidence="8">
    <location>
        <begin position="1"/>
        <end position="68"/>
    </location>
</feature>
<feature type="compositionally biased region" description="Polar residues" evidence="7">
    <location>
        <begin position="146"/>
        <end position="155"/>
    </location>
</feature>
<dbReference type="Pfam" id="PF09278">
    <property type="entry name" value="MerR-DNA-bind"/>
    <property type="match status" value="1"/>
</dbReference>
<evidence type="ECO:0000256" key="1">
    <source>
        <dbReference type="ARBA" id="ARBA00004496"/>
    </source>
</evidence>
<proteinExistence type="predicted"/>
<keyword evidence="3" id="KW-0805">Transcription regulation</keyword>
<keyword evidence="10" id="KW-1185">Reference proteome</keyword>
<comment type="subcellular location">
    <subcellularLocation>
        <location evidence="1">Cytoplasm</location>
    </subcellularLocation>
</comment>
<feature type="region of interest" description="Disordered" evidence="7">
    <location>
        <begin position="130"/>
        <end position="155"/>
    </location>
</feature>
<dbReference type="PANTHER" id="PTHR30204">
    <property type="entry name" value="REDOX-CYCLING DRUG-SENSING TRANSCRIPTIONAL ACTIVATOR SOXR"/>
    <property type="match status" value="1"/>
</dbReference>
<evidence type="ECO:0000259" key="8">
    <source>
        <dbReference type="PROSITE" id="PS50937"/>
    </source>
</evidence>
<name>A0ABW4K1G9_9HYPH</name>
<dbReference type="InterPro" id="IPR015358">
    <property type="entry name" value="Tscrpt_reg_MerR_DNA-bd"/>
</dbReference>
<sequence length="155" mass="16767">MNIGEVASRSGLPAKTIRYYEEIGLIHPLRTENGYRAFQSSDLNRLAFLGRARALGFSIEDCRALVSLYDDDQRESARVKEITEQNLQRIAEKIAELEAMRETLSRLALACSGDESPDCAILKDLAGEENPAAADGTGQDCCAPRATSTGKGASA</sequence>
<dbReference type="SMART" id="SM00422">
    <property type="entry name" value="HTH_MERR"/>
    <property type="match status" value="1"/>
</dbReference>
<reference evidence="10" key="1">
    <citation type="journal article" date="2019" name="Int. J. Syst. Evol. Microbiol.">
        <title>The Global Catalogue of Microorganisms (GCM) 10K type strain sequencing project: providing services to taxonomists for standard genome sequencing and annotation.</title>
        <authorList>
            <consortium name="The Broad Institute Genomics Platform"/>
            <consortium name="The Broad Institute Genome Sequencing Center for Infectious Disease"/>
            <person name="Wu L."/>
            <person name="Ma J."/>
        </authorList>
    </citation>
    <scope>NUCLEOTIDE SEQUENCE [LARGE SCALE GENOMIC DNA]</scope>
    <source>
        <strain evidence="10">JCM 3369</strain>
    </source>
</reference>
<evidence type="ECO:0000256" key="2">
    <source>
        <dbReference type="ARBA" id="ARBA00022490"/>
    </source>
</evidence>
<keyword evidence="5" id="KW-0804">Transcription</keyword>
<organism evidence="9 10">
    <name type="scientific">Roseibium aestuarii</name>
    <dbReference type="NCBI Taxonomy" id="2600299"/>
    <lineage>
        <taxon>Bacteria</taxon>
        <taxon>Pseudomonadati</taxon>
        <taxon>Pseudomonadota</taxon>
        <taxon>Alphaproteobacteria</taxon>
        <taxon>Hyphomicrobiales</taxon>
        <taxon>Stappiaceae</taxon>
        <taxon>Roseibium</taxon>
    </lineage>
</organism>
<keyword evidence="6" id="KW-0175">Coiled coil</keyword>
<protein>
    <submittedName>
        <fullName evidence="9">Cu(I)-responsive transcriptional regulator</fullName>
    </submittedName>
</protein>
<dbReference type="SUPFAM" id="SSF46955">
    <property type="entry name" value="Putative DNA-binding domain"/>
    <property type="match status" value="1"/>
</dbReference>
<dbReference type="Gene3D" id="1.10.1660.10">
    <property type="match status" value="1"/>
</dbReference>
<dbReference type="Pfam" id="PF00376">
    <property type="entry name" value="MerR"/>
    <property type="match status" value="1"/>
</dbReference>
<evidence type="ECO:0000256" key="5">
    <source>
        <dbReference type="ARBA" id="ARBA00023163"/>
    </source>
</evidence>
<dbReference type="Proteomes" id="UP001597327">
    <property type="component" value="Unassembled WGS sequence"/>
</dbReference>
<evidence type="ECO:0000313" key="10">
    <source>
        <dbReference type="Proteomes" id="UP001597327"/>
    </source>
</evidence>
<dbReference type="EMBL" id="JBHUFA010000011">
    <property type="protein sequence ID" value="MFD1696818.1"/>
    <property type="molecule type" value="Genomic_DNA"/>
</dbReference>
<dbReference type="PROSITE" id="PS50937">
    <property type="entry name" value="HTH_MERR_2"/>
    <property type="match status" value="1"/>
</dbReference>
<dbReference type="InterPro" id="IPR047057">
    <property type="entry name" value="MerR_fam"/>
</dbReference>
<evidence type="ECO:0000256" key="6">
    <source>
        <dbReference type="SAM" id="Coils"/>
    </source>
</evidence>